<dbReference type="EMBL" id="CP044016">
    <property type="protein sequence ID" value="QES90167.1"/>
    <property type="molecule type" value="Genomic_DNA"/>
</dbReference>
<organism evidence="1 2">
    <name type="scientific">Rhizosphaericola mali</name>
    <dbReference type="NCBI Taxonomy" id="2545455"/>
    <lineage>
        <taxon>Bacteria</taxon>
        <taxon>Pseudomonadati</taxon>
        <taxon>Bacteroidota</taxon>
        <taxon>Chitinophagia</taxon>
        <taxon>Chitinophagales</taxon>
        <taxon>Chitinophagaceae</taxon>
        <taxon>Rhizosphaericola</taxon>
    </lineage>
</organism>
<dbReference type="AlphaFoldDB" id="A0A5P2G4Q6"/>
<gene>
    <name evidence="1" type="ORF">E0W69_016430</name>
</gene>
<dbReference type="Gene3D" id="1.10.1660.10">
    <property type="match status" value="1"/>
</dbReference>
<dbReference type="RefSeq" id="WP_131331123.1">
    <property type="nucleotide sequence ID" value="NZ_CP044016.1"/>
</dbReference>
<name>A0A5P2G4Q6_9BACT</name>
<evidence type="ECO:0000313" key="1">
    <source>
        <dbReference type="EMBL" id="QES90167.1"/>
    </source>
</evidence>
<reference evidence="1 2" key="1">
    <citation type="submission" date="2019-09" db="EMBL/GenBank/DDBJ databases">
        <title>Complete genome sequence of Arachidicoccus sp. B3-10 isolated from apple orchard soil.</title>
        <authorList>
            <person name="Kim H.S."/>
            <person name="Han K.-I."/>
            <person name="Suh M.K."/>
            <person name="Lee K.C."/>
            <person name="Eom M.K."/>
            <person name="Kim J.-S."/>
            <person name="Kang S.W."/>
            <person name="Sin Y."/>
            <person name="Lee J.-S."/>
        </authorList>
    </citation>
    <scope>NUCLEOTIDE SEQUENCE [LARGE SCALE GENOMIC DNA]</scope>
    <source>
        <strain evidence="1 2">B3-10</strain>
    </source>
</reference>
<keyword evidence="2" id="KW-1185">Reference proteome</keyword>
<sequence length="97" mass="11246">MSTELEIIAVEKYCNSNNVEIEFVHALHAVGLIEIVQSDNLENLYLDELSKLERFIRLHYELQVNVEGIDIIDSLLSKLASLQNDYQYLQSKLSLYE</sequence>
<protein>
    <submittedName>
        <fullName evidence="1">MerR family transcriptional regulator</fullName>
    </submittedName>
</protein>
<dbReference type="OrthoDB" id="1494789at2"/>
<accession>A0A5P2G4Q6</accession>
<proteinExistence type="predicted"/>
<dbReference type="Pfam" id="PF13591">
    <property type="entry name" value="MerR_2"/>
    <property type="match status" value="1"/>
</dbReference>
<evidence type="ECO:0000313" key="2">
    <source>
        <dbReference type="Proteomes" id="UP000292424"/>
    </source>
</evidence>
<dbReference type="KEGG" id="arac:E0W69_016430"/>
<dbReference type="Proteomes" id="UP000292424">
    <property type="component" value="Chromosome"/>
</dbReference>